<feature type="domain" description="HORMA" evidence="7">
    <location>
        <begin position="14"/>
        <end position="197"/>
    </location>
</feature>
<comment type="similarity">
    <text evidence="2">Belongs to the MAD2 family.</text>
</comment>
<evidence type="ECO:0000256" key="1">
    <source>
        <dbReference type="ARBA" id="ARBA00004123"/>
    </source>
</evidence>
<dbReference type="FunFam" id="3.30.900.10:FF:000002">
    <property type="entry name" value="Mitotic spindle assembly checkpoint protein MAD2A"/>
    <property type="match status" value="1"/>
</dbReference>
<protein>
    <submittedName>
        <fullName evidence="8">Mitotic spindle checkpoint component mad2</fullName>
    </submittedName>
</protein>
<evidence type="ECO:0000313" key="9">
    <source>
        <dbReference type="Proteomes" id="UP001190700"/>
    </source>
</evidence>
<proteinExistence type="inferred from homology"/>
<evidence type="ECO:0000256" key="2">
    <source>
        <dbReference type="ARBA" id="ARBA00010348"/>
    </source>
</evidence>
<gene>
    <name evidence="8" type="ORF">CYMTET_31333</name>
</gene>
<dbReference type="GO" id="GO:0051301">
    <property type="term" value="P:cell division"/>
    <property type="evidence" value="ECO:0007669"/>
    <property type="project" value="UniProtKB-KW"/>
</dbReference>
<comment type="caution">
    <text evidence="8">The sequence shown here is derived from an EMBL/GenBank/DDBJ whole genome shotgun (WGS) entry which is preliminary data.</text>
</comment>
<sequence length="203" mass="23073">MATAQATRNNITLRGSTEIVTEFFGYAVNSILYQRGIYPPETFERKKKYGLTMLVTSDHGLTAYLSNVLQQITEWLMEGSLQKLVLVITSSTTREVLERWAFDIEAEAPVTIDGPGVSKPEKEIMGEIQAIIRQITASVTFLPLLEDPCTFDLLVYTKNDSTVPQEWEESDPRYIADSAEVRLRSFTTKVTSSARYYKYYKSK</sequence>
<evidence type="ECO:0000256" key="6">
    <source>
        <dbReference type="ARBA" id="ARBA00023306"/>
    </source>
</evidence>
<keyword evidence="6" id="KW-0131">Cell cycle</keyword>
<dbReference type="Gene3D" id="3.30.900.10">
    <property type="entry name" value="HORMA domain"/>
    <property type="match status" value="1"/>
</dbReference>
<evidence type="ECO:0000313" key="8">
    <source>
        <dbReference type="EMBL" id="KAK3259681.1"/>
    </source>
</evidence>
<keyword evidence="5" id="KW-0539">Nucleus</keyword>
<dbReference type="InterPro" id="IPR003511">
    <property type="entry name" value="HORMA_dom"/>
</dbReference>
<dbReference type="InterPro" id="IPR045091">
    <property type="entry name" value="Mad2-like"/>
</dbReference>
<dbReference type="GO" id="GO:0007094">
    <property type="term" value="P:mitotic spindle assembly checkpoint signaling"/>
    <property type="evidence" value="ECO:0007669"/>
    <property type="project" value="TreeGrafter"/>
</dbReference>
<keyword evidence="3" id="KW-0132">Cell division</keyword>
<accession>A0AAE0KSZ3</accession>
<dbReference type="PROSITE" id="PS50815">
    <property type="entry name" value="HORMA"/>
    <property type="match status" value="1"/>
</dbReference>
<dbReference type="PANTHER" id="PTHR11842">
    <property type="entry name" value="MITOTIC SPINDLE ASSEMBLY CHECKPOINT PROTEIN MAD2"/>
    <property type="match status" value="1"/>
</dbReference>
<dbReference type="SUPFAM" id="SSF56019">
    <property type="entry name" value="The spindle assembly checkpoint protein mad2"/>
    <property type="match status" value="1"/>
</dbReference>
<name>A0AAE0KSZ3_9CHLO</name>
<comment type="subcellular location">
    <subcellularLocation>
        <location evidence="1">Nucleus</location>
    </subcellularLocation>
</comment>
<keyword evidence="9" id="KW-1185">Reference proteome</keyword>
<dbReference type="EMBL" id="LGRX02018556">
    <property type="protein sequence ID" value="KAK3259681.1"/>
    <property type="molecule type" value="Genomic_DNA"/>
</dbReference>
<evidence type="ECO:0000256" key="4">
    <source>
        <dbReference type="ARBA" id="ARBA00022776"/>
    </source>
</evidence>
<evidence type="ECO:0000259" key="7">
    <source>
        <dbReference type="PROSITE" id="PS50815"/>
    </source>
</evidence>
<dbReference type="GO" id="GO:0005737">
    <property type="term" value="C:cytoplasm"/>
    <property type="evidence" value="ECO:0007669"/>
    <property type="project" value="TreeGrafter"/>
</dbReference>
<organism evidence="8 9">
    <name type="scientific">Cymbomonas tetramitiformis</name>
    <dbReference type="NCBI Taxonomy" id="36881"/>
    <lineage>
        <taxon>Eukaryota</taxon>
        <taxon>Viridiplantae</taxon>
        <taxon>Chlorophyta</taxon>
        <taxon>Pyramimonadophyceae</taxon>
        <taxon>Pyramimonadales</taxon>
        <taxon>Pyramimonadaceae</taxon>
        <taxon>Cymbomonas</taxon>
    </lineage>
</organism>
<dbReference type="Proteomes" id="UP001190700">
    <property type="component" value="Unassembled WGS sequence"/>
</dbReference>
<keyword evidence="4" id="KW-0498">Mitosis</keyword>
<dbReference type="GO" id="GO:0000776">
    <property type="term" value="C:kinetochore"/>
    <property type="evidence" value="ECO:0007669"/>
    <property type="project" value="TreeGrafter"/>
</dbReference>
<dbReference type="AlphaFoldDB" id="A0AAE0KSZ3"/>
<dbReference type="PANTHER" id="PTHR11842:SF11">
    <property type="entry name" value="MITOTIC SPINDLE ASSEMBLY CHECKPOINT PROTEIN MAD2A"/>
    <property type="match status" value="1"/>
</dbReference>
<evidence type="ECO:0000256" key="5">
    <source>
        <dbReference type="ARBA" id="ARBA00023242"/>
    </source>
</evidence>
<dbReference type="Pfam" id="PF02301">
    <property type="entry name" value="HORMA"/>
    <property type="match status" value="1"/>
</dbReference>
<evidence type="ECO:0000256" key="3">
    <source>
        <dbReference type="ARBA" id="ARBA00022618"/>
    </source>
</evidence>
<dbReference type="GO" id="GO:0005654">
    <property type="term" value="C:nucleoplasm"/>
    <property type="evidence" value="ECO:0007669"/>
    <property type="project" value="TreeGrafter"/>
</dbReference>
<reference evidence="8 9" key="1">
    <citation type="journal article" date="2015" name="Genome Biol. Evol.">
        <title>Comparative Genomics of a Bacterivorous Green Alga Reveals Evolutionary Causalities and Consequences of Phago-Mixotrophic Mode of Nutrition.</title>
        <authorList>
            <person name="Burns J.A."/>
            <person name="Paasch A."/>
            <person name="Narechania A."/>
            <person name="Kim E."/>
        </authorList>
    </citation>
    <scope>NUCLEOTIDE SEQUENCE [LARGE SCALE GENOMIC DNA]</scope>
    <source>
        <strain evidence="8 9">PLY_AMNH</strain>
    </source>
</reference>
<dbReference type="InterPro" id="IPR036570">
    <property type="entry name" value="HORMA_dom_sf"/>
</dbReference>